<evidence type="ECO:0000313" key="1">
    <source>
        <dbReference type="EMBL" id="KAJ6984136.1"/>
    </source>
</evidence>
<comment type="caution">
    <text evidence="2">The sequence shown here is derived from an EMBL/GenBank/DDBJ whole genome shotgun (WGS) entry which is preliminary data.</text>
</comment>
<gene>
    <name evidence="1" type="ORF">NC653_022394</name>
    <name evidence="2" type="ORF">NC653_022396</name>
</gene>
<evidence type="ECO:0000313" key="2">
    <source>
        <dbReference type="EMBL" id="KAJ6984138.1"/>
    </source>
</evidence>
<dbReference type="AlphaFoldDB" id="A0AAD6MEM3"/>
<dbReference type="EMBL" id="JAQIZT010000009">
    <property type="protein sequence ID" value="KAJ6984136.1"/>
    <property type="molecule type" value="Genomic_DNA"/>
</dbReference>
<name>A0AAD6MEM3_9ROSI</name>
<proteinExistence type="predicted"/>
<dbReference type="EMBL" id="JAQIZT010000009">
    <property type="protein sequence ID" value="KAJ6984138.1"/>
    <property type="molecule type" value="Genomic_DNA"/>
</dbReference>
<evidence type="ECO:0000313" key="3">
    <source>
        <dbReference type="Proteomes" id="UP001164929"/>
    </source>
</evidence>
<accession>A0AAD6MEM3</accession>
<sequence>MCTSEGKDILEDRCILESIYVHTGGRTYSSYQHLWSRSVGNA</sequence>
<organism evidence="2 3">
    <name type="scientific">Populus alba x Populus x berolinensis</name>
    <dbReference type="NCBI Taxonomy" id="444605"/>
    <lineage>
        <taxon>Eukaryota</taxon>
        <taxon>Viridiplantae</taxon>
        <taxon>Streptophyta</taxon>
        <taxon>Embryophyta</taxon>
        <taxon>Tracheophyta</taxon>
        <taxon>Spermatophyta</taxon>
        <taxon>Magnoliopsida</taxon>
        <taxon>eudicotyledons</taxon>
        <taxon>Gunneridae</taxon>
        <taxon>Pentapetalae</taxon>
        <taxon>rosids</taxon>
        <taxon>fabids</taxon>
        <taxon>Malpighiales</taxon>
        <taxon>Salicaceae</taxon>
        <taxon>Saliceae</taxon>
        <taxon>Populus</taxon>
    </lineage>
</organism>
<protein>
    <submittedName>
        <fullName evidence="2">Uncharacterized protein</fullName>
    </submittedName>
</protein>
<keyword evidence="3" id="KW-1185">Reference proteome</keyword>
<dbReference type="Proteomes" id="UP001164929">
    <property type="component" value="Chromosome 9"/>
</dbReference>
<reference evidence="2" key="1">
    <citation type="journal article" date="2023" name="Mol. Ecol. Resour.">
        <title>Chromosome-level genome assembly of a triploid poplar Populus alba 'Berolinensis'.</title>
        <authorList>
            <person name="Chen S."/>
            <person name="Yu Y."/>
            <person name="Wang X."/>
            <person name="Wang S."/>
            <person name="Zhang T."/>
            <person name="Zhou Y."/>
            <person name="He R."/>
            <person name="Meng N."/>
            <person name="Wang Y."/>
            <person name="Liu W."/>
            <person name="Liu Z."/>
            <person name="Liu J."/>
            <person name="Guo Q."/>
            <person name="Huang H."/>
            <person name="Sederoff R.R."/>
            <person name="Wang G."/>
            <person name="Qu G."/>
            <person name="Chen S."/>
        </authorList>
    </citation>
    <scope>NUCLEOTIDE SEQUENCE</scope>
    <source>
        <strain evidence="2">SC-2020</strain>
    </source>
</reference>